<reference evidence="1" key="1">
    <citation type="submission" date="2018-05" db="EMBL/GenBank/DDBJ databases">
        <authorList>
            <person name="Lanie J.A."/>
            <person name="Ng W.-L."/>
            <person name="Kazmierczak K.M."/>
            <person name="Andrzejewski T.M."/>
            <person name="Davidsen T.M."/>
            <person name="Wayne K.J."/>
            <person name="Tettelin H."/>
            <person name="Glass J.I."/>
            <person name="Rusch D."/>
            <person name="Podicherti R."/>
            <person name="Tsui H.-C.T."/>
            <person name="Winkler M.E."/>
        </authorList>
    </citation>
    <scope>NUCLEOTIDE SEQUENCE</scope>
</reference>
<sequence length="35" mass="4248">CRPLGKVPWESKGDCWILGFENWYTHWKIGNLEQR</sequence>
<gene>
    <name evidence="1" type="ORF">METZ01_LOCUS364600</name>
</gene>
<accession>A0A382SPI1</accession>
<organism evidence="1">
    <name type="scientific">marine metagenome</name>
    <dbReference type="NCBI Taxonomy" id="408172"/>
    <lineage>
        <taxon>unclassified sequences</taxon>
        <taxon>metagenomes</taxon>
        <taxon>ecological metagenomes</taxon>
    </lineage>
</organism>
<dbReference type="AlphaFoldDB" id="A0A382SPI1"/>
<dbReference type="EMBL" id="UINC01130592">
    <property type="protein sequence ID" value="SVD11746.1"/>
    <property type="molecule type" value="Genomic_DNA"/>
</dbReference>
<evidence type="ECO:0000313" key="1">
    <source>
        <dbReference type="EMBL" id="SVD11746.1"/>
    </source>
</evidence>
<feature type="non-terminal residue" evidence="1">
    <location>
        <position position="1"/>
    </location>
</feature>
<name>A0A382SPI1_9ZZZZ</name>
<protein>
    <submittedName>
        <fullName evidence="1">Uncharacterized protein</fullName>
    </submittedName>
</protein>
<proteinExistence type="predicted"/>